<dbReference type="OrthoDB" id="10264062at2759"/>
<reference evidence="2" key="1">
    <citation type="submission" date="2006-10" db="EMBL/GenBank/DDBJ databases">
        <authorList>
            <person name="Amadeo P."/>
            <person name="Zhao Q."/>
            <person name="Wortman J."/>
            <person name="Fraser-Liggett C."/>
            <person name="Carlton J."/>
        </authorList>
    </citation>
    <scope>NUCLEOTIDE SEQUENCE</scope>
    <source>
        <strain evidence="2">G3</strain>
    </source>
</reference>
<feature type="domain" description="Rab-GAP TBC" evidence="1">
    <location>
        <begin position="263"/>
        <end position="497"/>
    </location>
</feature>
<reference evidence="2" key="2">
    <citation type="journal article" date="2007" name="Science">
        <title>Draft genome sequence of the sexually transmitted pathogen Trichomonas vaginalis.</title>
        <authorList>
            <person name="Carlton J.M."/>
            <person name="Hirt R.P."/>
            <person name="Silva J.C."/>
            <person name="Delcher A.L."/>
            <person name="Schatz M."/>
            <person name="Zhao Q."/>
            <person name="Wortman J.R."/>
            <person name="Bidwell S.L."/>
            <person name="Alsmark U.C.M."/>
            <person name="Besteiro S."/>
            <person name="Sicheritz-Ponten T."/>
            <person name="Noel C.J."/>
            <person name="Dacks J.B."/>
            <person name="Foster P.G."/>
            <person name="Simillion C."/>
            <person name="Van de Peer Y."/>
            <person name="Miranda-Saavedra D."/>
            <person name="Barton G.J."/>
            <person name="Westrop G.D."/>
            <person name="Mueller S."/>
            <person name="Dessi D."/>
            <person name="Fiori P.L."/>
            <person name="Ren Q."/>
            <person name="Paulsen I."/>
            <person name="Zhang H."/>
            <person name="Bastida-Corcuera F.D."/>
            <person name="Simoes-Barbosa A."/>
            <person name="Brown M.T."/>
            <person name="Hayes R.D."/>
            <person name="Mukherjee M."/>
            <person name="Okumura C.Y."/>
            <person name="Schneider R."/>
            <person name="Smith A.J."/>
            <person name="Vanacova S."/>
            <person name="Villalvazo M."/>
            <person name="Haas B.J."/>
            <person name="Pertea M."/>
            <person name="Feldblyum T.V."/>
            <person name="Utterback T.R."/>
            <person name="Shu C.L."/>
            <person name="Osoegawa K."/>
            <person name="de Jong P.J."/>
            <person name="Hrdy I."/>
            <person name="Horvathova L."/>
            <person name="Zubacova Z."/>
            <person name="Dolezal P."/>
            <person name="Malik S.B."/>
            <person name="Logsdon J.M. Jr."/>
            <person name="Henze K."/>
            <person name="Gupta A."/>
            <person name="Wang C.C."/>
            <person name="Dunne R.L."/>
            <person name="Upcroft J.A."/>
            <person name="Upcroft P."/>
            <person name="White O."/>
            <person name="Salzberg S.L."/>
            <person name="Tang P."/>
            <person name="Chiu C.-H."/>
            <person name="Lee Y.-S."/>
            <person name="Embley T.M."/>
            <person name="Coombs G.H."/>
            <person name="Mottram J.C."/>
            <person name="Tachezy J."/>
            <person name="Fraser-Liggett C.M."/>
            <person name="Johnson P.J."/>
        </authorList>
    </citation>
    <scope>NUCLEOTIDE SEQUENCE [LARGE SCALE GENOMIC DNA]</scope>
    <source>
        <strain evidence="2">G3</strain>
    </source>
</reference>
<keyword evidence="3" id="KW-1185">Reference proteome</keyword>
<dbReference type="SMR" id="A2E4Q9"/>
<dbReference type="PANTHER" id="PTHR22957">
    <property type="entry name" value="TBC1 DOMAIN FAMILY MEMBER GTPASE-ACTIVATING PROTEIN"/>
    <property type="match status" value="1"/>
</dbReference>
<dbReference type="InParanoid" id="A2E4Q9"/>
<dbReference type="GO" id="GO:0005096">
    <property type="term" value="F:GTPase activator activity"/>
    <property type="evidence" value="ECO:0000318"/>
    <property type="project" value="GO_Central"/>
</dbReference>
<gene>
    <name evidence="2" type="ORF">TVAG_246010</name>
</gene>
<dbReference type="PANTHER" id="PTHR22957:SF661">
    <property type="entry name" value="GH16847P"/>
    <property type="match status" value="1"/>
</dbReference>
<dbReference type="Proteomes" id="UP000001542">
    <property type="component" value="Unassembled WGS sequence"/>
</dbReference>
<dbReference type="RefSeq" id="XP_001324592.1">
    <property type="nucleotide sequence ID" value="XM_001324557.1"/>
</dbReference>
<dbReference type="STRING" id="5722.A2E4Q9"/>
<evidence type="ECO:0000259" key="1">
    <source>
        <dbReference type="PROSITE" id="PS50086"/>
    </source>
</evidence>
<protein>
    <recommendedName>
        <fullName evidence="1">Rab-GAP TBC domain-containing protein</fullName>
    </recommendedName>
</protein>
<name>A2E4Q9_TRIV3</name>
<dbReference type="eggNOG" id="KOG2197">
    <property type="taxonomic scope" value="Eukaryota"/>
</dbReference>
<dbReference type="Gene3D" id="1.10.8.270">
    <property type="entry name" value="putative rabgap domain of human tbc1 domain family member 14 like domains"/>
    <property type="match status" value="1"/>
</dbReference>
<dbReference type="AlphaFoldDB" id="A2E4Q9"/>
<dbReference type="EMBL" id="DS113303">
    <property type="protein sequence ID" value="EAY12369.1"/>
    <property type="molecule type" value="Genomic_DNA"/>
</dbReference>
<evidence type="ECO:0000313" key="3">
    <source>
        <dbReference type="Proteomes" id="UP000001542"/>
    </source>
</evidence>
<evidence type="ECO:0000313" key="2">
    <source>
        <dbReference type="EMBL" id="EAY12369.1"/>
    </source>
</evidence>
<accession>A2E4Q9</accession>
<dbReference type="InterPro" id="IPR000195">
    <property type="entry name" value="Rab-GAP-TBC_dom"/>
</dbReference>
<dbReference type="FunFam" id="1.10.8.270:FF:000106">
    <property type="entry name" value="Uncharacterized protein"/>
    <property type="match status" value="1"/>
</dbReference>
<dbReference type="InterPro" id="IPR035969">
    <property type="entry name" value="Rab-GAP_TBC_sf"/>
</dbReference>
<dbReference type="Pfam" id="PF00566">
    <property type="entry name" value="RabGAP-TBC"/>
    <property type="match status" value="1"/>
</dbReference>
<dbReference type="PROSITE" id="PS50086">
    <property type="entry name" value="TBC_RABGAP"/>
    <property type="match status" value="1"/>
</dbReference>
<organism evidence="2 3">
    <name type="scientific">Trichomonas vaginalis (strain ATCC PRA-98 / G3)</name>
    <dbReference type="NCBI Taxonomy" id="412133"/>
    <lineage>
        <taxon>Eukaryota</taxon>
        <taxon>Metamonada</taxon>
        <taxon>Parabasalia</taxon>
        <taxon>Trichomonadida</taxon>
        <taxon>Trichomonadidae</taxon>
        <taxon>Trichomonas</taxon>
    </lineage>
</organism>
<sequence length="578" mass="67237">MNQSNVVQSNSHAQLSIVEPAVEIADKQPNKPGVLILSRIDDNYQLHWGPLDGNPAQRIAAVFRGQSSADFTTESWEFGKPLNVDCQKLNCLYLTENPLTITFQNQTEQKRTFKIKVSEFTSLAEFIERLIVNGIAVPSDERPFSLSFYRKCHKGVFFYSPPYIQLQFDQFSNLANFWTNVHEFFQRLIIHLDRSDTLPKDPLFPLGLAARAAHDRVYEQINVFIAEQPVYEQIDSKKWSEMFDEEGRAKNPEEFKNIIYHAGIDKDTLPKALPFVFGVYPLTSTEKEREIQHEKQKKEFDILVEEVNLLEQDQILANKKLNGAFRVISHDISRTDRQNIAFKEVTKPGLTMLTTLLQSYCIFNPPISYLQGMNDLFVPIILAYIPDWDDDGNPIDSEGKIIDHEKLMADIFWCFDAMLRNTNQLSFLASVTEQCQAQAIIVNKILTKVSPLAAIWMRRNNLHQLLWCYSDFVLLFKRSFEYIWTVWFQFNCSPDSIHWLTYFVAALIMETFPKLTQMKDVTIPTVMERFPVFMKDLDHHRLGLISLWLASQYKFEPQPPTPETETPKFDFFHPSWEQ</sequence>
<dbReference type="SMART" id="SM00164">
    <property type="entry name" value="TBC"/>
    <property type="match status" value="1"/>
</dbReference>
<proteinExistence type="predicted"/>
<dbReference type="VEuPathDB" id="TrichDB:TVAG_246010"/>
<dbReference type="VEuPathDB" id="TrichDB:TVAGG3_0862620"/>
<dbReference type="SUPFAM" id="SSF47923">
    <property type="entry name" value="Ypt/Rab-GAP domain of gyp1p"/>
    <property type="match status" value="1"/>
</dbReference>
<dbReference type="KEGG" id="tva:4770331"/>